<feature type="signal peptide" evidence="1">
    <location>
        <begin position="1"/>
        <end position="23"/>
    </location>
</feature>
<dbReference type="AlphaFoldDB" id="A0A4R6VUX5"/>
<reference evidence="3 4" key="1">
    <citation type="submission" date="2019-03" db="EMBL/GenBank/DDBJ databases">
        <title>Genomic Encyclopedia of Type Strains, Phase III (KMG-III): the genomes of soil and plant-associated and newly described type strains.</title>
        <authorList>
            <person name="Whitman W."/>
        </authorList>
    </citation>
    <scope>NUCLEOTIDE SEQUENCE [LARGE SCALE GENOMIC DNA]</scope>
    <source>
        <strain evidence="3 4">CGMCC 1.7002</strain>
    </source>
</reference>
<evidence type="ECO:0000313" key="4">
    <source>
        <dbReference type="Proteomes" id="UP000295391"/>
    </source>
</evidence>
<proteinExistence type="predicted"/>
<feature type="chain" id="PRO_5020752662" description="Bacterial CdiA-CT RNAse A domain-containing protein" evidence="1">
    <location>
        <begin position="24"/>
        <end position="272"/>
    </location>
</feature>
<dbReference type="Pfam" id="PF18431">
    <property type="entry name" value="RNAse_A_bac"/>
    <property type="match status" value="1"/>
</dbReference>
<evidence type="ECO:0000259" key="2">
    <source>
        <dbReference type="Pfam" id="PF18431"/>
    </source>
</evidence>
<evidence type="ECO:0000256" key="1">
    <source>
        <dbReference type="SAM" id="SignalP"/>
    </source>
</evidence>
<feature type="domain" description="Bacterial CdiA-CT RNAse A" evidence="2">
    <location>
        <begin position="43"/>
        <end position="155"/>
    </location>
</feature>
<evidence type="ECO:0000313" key="3">
    <source>
        <dbReference type="EMBL" id="TDQ66556.1"/>
    </source>
</evidence>
<name>A0A4R6VUX5_9HYPH</name>
<accession>A0A4R6VUX5</accession>
<comment type="caution">
    <text evidence="3">The sequence shown here is derived from an EMBL/GenBank/DDBJ whole genome shotgun (WGS) entry which is preliminary data.</text>
</comment>
<dbReference type="EMBL" id="SNYR01000001">
    <property type="protein sequence ID" value="TDQ66556.1"/>
    <property type="molecule type" value="Genomic_DNA"/>
</dbReference>
<dbReference type="OrthoDB" id="8410182at2"/>
<dbReference type="RefSeq" id="WP_133571242.1">
    <property type="nucleotide sequence ID" value="NZ_SNYR01000001.1"/>
</dbReference>
<gene>
    <name evidence="3" type="ORF">ATL17_0554</name>
</gene>
<keyword evidence="4" id="KW-1185">Reference proteome</keyword>
<dbReference type="InterPro" id="IPR041436">
    <property type="entry name" value="RNAse_A_bac"/>
</dbReference>
<keyword evidence="1" id="KW-0732">Signal</keyword>
<organism evidence="3 4">
    <name type="scientific">Maritalea mobilis</name>
    <dbReference type="NCBI Taxonomy" id="483324"/>
    <lineage>
        <taxon>Bacteria</taxon>
        <taxon>Pseudomonadati</taxon>
        <taxon>Pseudomonadota</taxon>
        <taxon>Alphaproteobacteria</taxon>
        <taxon>Hyphomicrobiales</taxon>
        <taxon>Devosiaceae</taxon>
        <taxon>Maritalea</taxon>
    </lineage>
</organism>
<dbReference type="Proteomes" id="UP000295391">
    <property type="component" value="Unassembled WGS sequence"/>
</dbReference>
<protein>
    <recommendedName>
        <fullName evidence="2">Bacterial CdiA-CT RNAse A domain-containing protein</fullName>
    </recommendedName>
</protein>
<sequence>MKYFMRLKLSILMLALLVPMAQAQCLPNPFGVGWLNAQELAGGHTIARHVGLADAQLVNRLNNSPNIQNASTYTDQQTAELAITTGLAGVRVAVNNWANNANHGERRVDNFVAAAIVGRVAYRPASLNNIVNSDRFRTVIEADGHGGCFLLTSFPTMPALGSTKLTANEVEMTAEATEKYAALAGYLAGQFADSDVAGAADDVAAKSALSHVTIDAHQLVLAQGTAFLADPKRDPKLIADWANRRFDTADGAERWLAYVLNELGAAVEKMAE</sequence>